<comment type="similarity">
    <text evidence="1">Belongs to the complex I LYR family.</text>
</comment>
<dbReference type="CDD" id="cd20265">
    <property type="entry name" value="Complex1_LYR_ETFRF1_LYRM5"/>
    <property type="match status" value="1"/>
</dbReference>
<dbReference type="PANTHER" id="PTHR21024">
    <property type="entry name" value="GROWTH HORMONE-INDUCIBLE SOLUBLE PROTEIN-RELATED"/>
    <property type="match status" value="1"/>
</dbReference>
<dbReference type="Pfam" id="PF05347">
    <property type="entry name" value="Complex1_LYR"/>
    <property type="match status" value="1"/>
</dbReference>
<keyword evidence="4" id="KW-1185">Reference proteome</keyword>
<gene>
    <name evidence="3" type="ORF">BZA70DRAFT_276119</name>
</gene>
<dbReference type="EMBL" id="JBBJBU010000003">
    <property type="protein sequence ID" value="KAK7206240.1"/>
    <property type="molecule type" value="Genomic_DNA"/>
</dbReference>
<organism evidence="3 4">
    <name type="scientific">Myxozyma melibiosi</name>
    <dbReference type="NCBI Taxonomy" id="54550"/>
    <lineage>
        <taxon>Eukaryota</taxon>
        <taxon>Fungi</taxon>
        <taxon>Dikarya</taxon>
        <taxon>Ascomycota</taxon>
        <taxon>Saccharomycotina</taxon>
        <taxon>Lipomycetes</taxon>
        <taxon>Lipomycetales</taxon>
        <taxon>Lipomycetaceae</taxon>
        <taxon>Myxozyma</taxon>
    </lineage>
</organism>
<name>A0ABR1F8S6_9ASCO</name>
<dbReference type="InterPro" id="IPR052000">
    <property type="entry name" value="ETFRF1"/>
</dbReference>
<dbReference type="RefSeq" id="XP_064769273.1">
    <property type="nucleotide sequence ID" value="XM_064912251.1"/>
</dbReference>
<dbReference type="InterPro" id="IPR045296">
    <property type="entry name" value="Complex1_LYR_ETFRF1_LYRM5"/>
</dbReference>
<comment type="caution">
    <text evidence="3">The sequence shown here is derived from an EMBL/GenBank/DDBJ whole genome shotgun (WGS) entry which is preliminary data.</text>
</comment>
<evidence type="ECO:0000259" key="2">
    <source>
        <dbReference type="Pfam" id="PF05347"/>
    </source>
</evidence>
<dbReference type="PANTHER" id="PTHR21024:SF0">
    <property type="entry name" value="ELECTRON TRANSFER FLAVOPROTEIN REGULATORY FACTOR 1"/>
    <property type="match status" value="1"/>
</dbReference>
<dbReference type="Proteomes" id="UP001498771">
    <property type="component" value="Unassembled WGS sequence"/>
</dbReference>
<protein>
    <submittedName>
        <fullName evidence="3">Ghiso-like protein</fullName>
    </submittedName>
</protein>
<evidence type="ECO:0000313" key="3">
    <source>
        <dbReference type="EMBL" id="KAK7206240.1"/>
    </source>
</evidence>
<sequence>MQSNQLRYRVIRQYKQLLFMGREYPRGYQFFRDKLHSGFMKNRDLVDASQIEEKLRFAEFIEKEIAALYHVRKYRSMKRQYYSEE</sequence>
<proteinExistence type="inferred from homology"/>
<dbReference type="InterPro" id="IPR008011">
    <property type="entry name" value="Complex1_LYR_dom"/>
</dbReference>
<evidence type="ECO:0000256" key="1">
    <source>
        <dbReference type="ARBA" id="ARBA00009508"/>
    </source>
</evidence>
<evidence type="ECO:0000313" key="4">
    <source>
        <dbReference type="Proteomes" id="UP001498771"/>
    </source>
</evidence>
<reference evidence="3 4" key="1">
    <citation type="submission" date="2024-03" db="EMBL/GenBank/DDBJ databases">
        <title>Genome-scale model development and genomic sequencing of the oleaginous clade Lipomyces.</title>
        <authorList>
            <consortium name="Lawrence Berkeley National Laboratory"/>
            <person name="Czajka J.J."/>
            <person name="Han Y."/>
            <person name="Kim J."/>
            <person name="Mondo S.J."/>
            <person name="Hofstad B.A."/>
            <person name="Robles A."/>
            <person name="Haridas S."/>
            <person name="Riley R."/>
            <person name="LaButti K."/>
            <person name="Pangilinan J."/>
            <person name="Andreopoulos W."/>
            <person name="Lipzen A."/>
            <person name="Yan J."/>
            <person name="Wang M."/>
            <person name="Ng V."/>
            <person name="Grigoriev I.V."/>
            <person name="Spatafora J.W."/>
            <person name="Magnuson J.K."/>
            <person name="Baker S.E."/>
            <person name="Pomraning K.R."/>
        </authorList>
    </citation>
    <scope>NUCLEOTIDE SEQUENCE [LARGE SCALE GENOMIC DNA]</scope>
    <source>
        <strain evidence="3 4">Phaff 52-87</strain>
    </source>
</reference>
<dbReference type="GeneID" id="90037763"/>
<feature type="domain" description="Complex 1 LYR protein" evidence="2">
    <location>
        <begin position="9"/>
        <end position="59"/>
    </location>
</feature>
<accession>A0ABR1F8S6</accession>